<keyword evidence="1" id="KW-0812">Transmembrane</keyword>
<feature type="transmembrane region" description="Helical" evidence="1">
    <location>
        <begin position="12"/>
        <end position="31"/>
    </location>
</feature>
<organism evidence="2 3">
    <name type="scientific">Microbacterium algeriense</name>
    <dbReference type="NCBI Taxonomy" id="2615184"/>
    <lineage>
        <taxon>Bacteria</taxon>
        <taxon>Bacillati</taxon>
        <taxon>Actinomycetota</taxon>
        <taxon>Actinomycetes</taxon>
        <taxon>Micrococcales</taxon>
        <taxon>Microbacteriaceae</taxon>
        <taxon>Microbacterium</taxon>
    </lineage>
</organism>
<accession>A0ABQ6VA78</accession>
<sequence>MDLLKLFREDPAGWTAIGLTLLTLLLSAVFWRTTWTVLKAIGRGIRAVCRALLRIRVTTTGRIQGKIDTAVQASTRVAEPTEYWQWRRDARPGIWLLENHLGETVTVTEVSFDTDVGWSWDAYPAFPKRTRDGWQVELRGRISVLQHTPYADPNPGASVRWIDSHGDETWTWAPFVDGLKFV</sequence>
<gene>
    <name evidence="2" type="ORF">F6A08_05865</name>
</gene>
<keyword evidence="1" id="KW-0472">Membrane</keyword>
<evidence type="ECO:0000256" key="1">
    <source>
        <dbReference type="SAM" id="Phobius"/>
    </source>
</evidence>
<reference evidence="3" key="1">
    <citation type="submission" date="2019-09" db="EMBL/GenBank/DDBJ databases">
        <title>Whole genome sequencing of Microbacterium maritypicum.</title>
        <authorList>
            <person name="Lenchi N."/>
        </authorList>
    </citation>
    <scope>NUCLEOTIDE SEQUENCE [LARGE SCALE GENOMIC DNA]</scope>
    <source>
        <strain evidence="3">G1</strain>
    </source>
</reference>
<name>A0ABQ6VA78_9MICO</name>
<protein>
    <recommendedName>
        <fullName evidence="4">DUF4178 domain-containing protein</fullName>
    </recommendedName>
</protein>
<evidence type="ECO:0008006" key="4">
    <source>
        <dbReference type="Google" id="ProtNLM"/>
    </source>
</evidence>
<dbReference type="GeneID" id="77475967"/>
<keyword evidence="3" id="KW-1185">Reference proteome</keyword>
<evidence type="ECO:0000313" key="2">
    <source>
        <dbReference type="EMBL" id="KAB1867312.1"/>
    </source>
</evidence>
<evidence type="ECO:0000313" key="3">
    <source>
        <dbReference type="Proteomes" id="UP000478836"/>
    </source>
</evidence>
<dbReference type="EMBL" id="WAAO01000001">
    <property type="protein sequence ID" value="KAB1867312.1"/>
    <property type="molecule type" value="Genomic_DNA"/>
</dbReference>
<keyword evidence="1" id="KW-1133">Transmembrane helix</keyword>
<dbReference type="RefSeq" id="WP_151458870.1">
    <property type="nucleotide sequence ID" value="NZ_WAAO01000001.1"/>
</dbReference>
<dbReference type="Proteomes" id="UP000478836">
    <property type="component" value="Unassembled WGS sequence"/>
</dbReference>
<comment type="caution">
    <text evidence="2">The sequence shown here is derived from an EMBL/GenBank/DDBJ whole genome shotgun (WGS) entry which is preliminary data.</text>
</comment>
<proteinExistence type="predicted"/>